<dbReference type="AlphaFoldDB" id="A0A2T5B8S9"/>
<evidence type="ECO:0000256" key="1">
    <source>
        <dbReference type="SAM" id="Coils"/>
    </source>
</evidence>
<feature type="coiled-coil region" evidence="1">
    <location>
        <begin position="56"/>
        <end position="111"/>
    </location>
</feature>
<dbReference type="Proteomes" id="UP000241247">
    <property type="component" value="Unassembled WGS sequence"/>
</dbReference>
<protein>
    <submittedName>
        <fullName evidence="3">Uncharacterized protein</fullName>
    </submittedName>
</protein>
<keyword evidence="4" id="KW-1185">Reference proteome</keyword>
<feature type="chain" id="PRO_5015406406" evidence="2">
    <location>
        <begin position="27"/>
        <end position="220"/>
    </location>
</feature>
<comment type="caution">
    <text evidence="3">The sequence shown here is derived from an EMBL/GenBank/DDBJ whole genome shotgun (WGS) entry which is preliminary data.</text>
</comment>
<sequence length="220" mass="23806">MPLHPCRPIGPAFAALALAFATQAVAKDVCDHLRSRITGAPAVAGDPETRPYASAIDRQQMRLRQAEADLENLGCSSGSVTIYRMSNARDCAAIRSAIERMQRNLLMLEQRQVEIAGVDPDTRVRIVAEMEANGCDVSGLPASVSADRLRPPGPATSVVRENVGSVTTIRIRPLAPVAVPEKTIVERLYDPVKDKVRTVGPVFLPDEEPRIDLRHPAGSN</sequence>
<dbReference type="RefSeq" id="WP_108003023.1">
    <property type="nucleotide sequence ID" value="NZ_JBHEEX010000007.1"/>
</dbReference>
<feature type="signal peptide" evidence="2">
    <location>
        <begin position="1"/>
        <end position="26"/>
    </location>
</feature>
<organism evidence="3 4">
    <name type="scientific">Mycoplana dimorpha</name>
    <dbReference type="NCBI Taxonomy" id="28320"/>
    <lineage>
        <taxon>Bacteria</taxon>
        <taxon>Pseudomonadati</taxon>
        <taxon>Pseudomonadota</taxon>
        <taxon>Alphaproteobacteria</taxon>
        <taxon>Hyphomicrobiales</taxon>
        <taxon>Rhizobiaceae</taxon>
        <taxon>Mycoplana</taxon>
    </lineage>
</organism>
<evidence type="ECO:0000256" key="2">
    <source>
        <dbReference type="SAM" id="SignalP"/>
    </source>
</evidence>
<name>A0A2T5B8S9_MYCDI</name>
<reference evidence="3 4" key="1">
    <citation type="submission" date="2018-04" db="EMBL/GenBank/DDBJ databases">
        <title>Genomic Encyclopedia of Type Strains, Phase IV (KMG-IV): sequencing the most valuable type-strain genomes for metagenomic binning, comparative biology and taxonomic classification.</title>
        <authorList>
            <person name="Goeker M."/>
        </authorList>
    </citation>
    <scope>NUCLEOTIDE SEQUENCE [LARGE SCALE GENOMIC DNA]</scope>
    <source>
        <strain evidence="3 4">DSM 7138</strain>
    </source>
</reference>
<accession>A0A2T5B8S9</accession>
<evidence type="ECO:0000313" key="4">
    <source>
        <dbReference type="Proteomes" id="UP000241247"/>
    </source>
</evidence>
<keyword evidence="2" id="KW-0732">Signal</keyword>
<keyword evidence="1" id="KW-0175">Coiled coil</keyword>
<evidence type="ECO:0000313" key="3">
    <source>
        <dbReference type="EMBL" id="PTM95313.1"/>
    </source>
</evidence>
<dbReference type="EMBL" id="PZZZ01000004">
    <property type="protein sequence ID" value="PTM95313.1"/>
    <property type="molecule type" value="Genomic_DNA"/>
</dbReference>
<proteinExistence type="predicted"/>
<dbReference type="OrthoDB" id="7850882at2"/>
<gene>
    <name evidence="3" type="ORF">C7449_104390</name>
</gene>